<feature type="non-terminal residue" evidence="1">
    <location>
        <position position="1"/>
    </location>
</feature>
<comment type="caution">
    <text evidence="1">The sequence shown here is derived from an EMBL/GenBank/DDBJ whole genome shotgun (WGS) entry which is preliminary data.</text>
</comment>
<evidence type="ECO:0000313" key="1">
    <source>
        <dbReference type="EMBL" id="KAK8738561.1"/>
    </source>
</evidence>
<protein>
    <submittedName>
        <fullName evidence="1">Uncharacterized protein</fullName>
    </submittedName>
</protein>
<dbReference type="AlphaFoldDB" id="A0AAW0XH27"/>
<reference evidence="1 2" key="1">
    <citation type="journal article" date="2024" name="BMC Genomics">
        <title>Genome assembly of redclaw crayfish (Cherax quadricarinatus) provides insights into its immune adaptation and hypoxia tolerance.</title>
        <authorList>
            <person name="Liu Z."/>
            <person name="Zheng J."/>
            <person name="Li H."/>
            <person name="Fang K."/>
            <person name="Wang S."/>
            <person name="He J."/>
            <person name="Zhou D."/>
            <person name="Weng S."/>
            <person name="Chi M."/>
            <person name="Gu Z."/>
            <person name="He J."/>
            <person name="Li F."/>
            <person name="Wang M."/>
        </authorList>
    </citation>
    <scope>NUCLEOTIDE SEQUENCE [LARGE SCALE GENOMIC DNA]</scope>
    <source>
        <strain evidence="1">ZL_2023a</strain>
    </source>
</reference>
<organism evidence="1 2">
    <name type="scientific">Cherax quadricarinatus</name>
    <name type="common">Australian red claw crayfish</name>
    <dbReference type="NCBI Taxonomy" id="27406"/>
    <lineage>
        <taxon>Eukaryota</taxon>
        <taxon>Metazoa</taxon>
        <taxon>Ecdysozoa</taxon>
        <taxon>Arthropoda</taxon>
        <taxon>Crustacea</taxon>
        <taxon>Multicrustacea</taxon>
        <taxon>Malacostraca</taxon>
        <taxon>Eumalacostraca</taxon>
        <taxon>Eucarida</taxon>
        <taxon>Decapoda</taxon>
        <taxon>Pleocyemata</taxon>
        <taxon>Astacidea</taxon>
        <taxon>Parastacoidea</taxon>
        <taxon>Parastacidae</taxon>
        <taxon>Cherax</taxon>
    </lineage>
</organism>
<accession>A0AAW0XH27</accession>
<keyword evidence="2" id="KW-1185">Reference proteome</keyword>
<name>A0AAW0XH27_CHEQU</name>
<dbReference type="Proteomes" id="UP001445076">
    <property type="component" value="Unassembled WGS sequence"/>
</dbReference>
<sequence>HGGGSVVQLRKHNKFEKFESHYISSGSDDNPPPLPEKKKKHVHEYMKLFGQVSEPNPNELLRHSVHQMHLVSAIESNFHEHDHEHDFFHTSYPAIIDGMSHVSIQPPALPPKTRRGTFVTHTRQSLPVASKPLPVTNIAINYTQQNSSVLDDNVCRKTMEEKDEPEEVIIKDQSLEIERQKELELKEEEVEDEEEEEGPLDLLDVREYLVLKKEGDEGPEVRGGPVDALIVHASKANKNGRERSVYESLVIKFIIRFLDILQVAKNSSFTAVLLSDMSGRFWYCGLAKPGDCYTYTSNPKRTILFL</sequence>
<evidence type="ECO:0000313" key="2">
    <source>
        <dbReference type="Proteomes" id="UP001445076"/>
    </source>
</evidence>
<gene>
    <name evidence="1" type="ORF">OTU49_003937</name>
</gene>
<dbReference type="EMBL" id="JARKIK010000039">
    <property type="protein sequence ID" value="KAK8738561.1"/>
    <property type="molecule type" value="Genomic_DNA"/>
</dbReference>
<proteinExistence type="predicted"/>